<dbReference type="EMBL" id="OZ023707">
    <property type="protein sequence ID" value="CAK9878298.1"/>
    <property type="molecule type" value="Genomic_DNA"/>
</dbReference>
<keyword evidence="2" id="KW-0067">ATP-binding</keyword>
<evidence type="ECO:0000313" key="5">
    <source>
        <dbReference type="EMBL" id="CAK9878298.1"/>
    </source>
</evidence>
<dbReference type="InterPro" id="IPR011009">
    <property type="entry name" value="Kinase-like_dom_sf"/>
</dbReference>
<protein>
    <recommendedName>
        <fullName evidence="4">Protein kinase domain-containing protein</fullName>
    </recommendedName>
</protein>
<dbReference type="InterPro" id="IPR001245">
    <property type="entry name" value="Ser-Thr/Tyr_kinase_cat_dom"/>
</dbReference>
<dbReference type="Gene3D" id="1.10.510.10">
    <property type="entry name" value="Transferase(Phosphotransferase) domain 1"/>
    <property type="match status" value="1"/>
</dbReference>
<dbReference type="PANTHER" id="PTHR47989:SF14">
    <property type="entry name" value="INACTIVE PROTEIN KINASE SELMODRAFT_444075"/>
    <property type="match status" value="1"/>
</dbReference>
<dbReference type="PROSITE" id="PS00109">
    <property type="entry name" value="PROTEIN_KINASE_TYR"/>
    <property type="match status" value="1"/>
</dbReference>
<proteinExistence type="predicted"/>
<evidence type="ECO:0000256" key="3">
    <source>
        <dbReference type="SAM" id="MobiDB-lite"/>
    </source>
</evidence>
<dbReference type="CDD" id="cd14066">
    <property type="entry name" value="STKc_IRAK"/>
    <property type="match status" value="1"/>
</dbReference>
<evidence type="ECO:0000313" key="6">
    <source>
        <dbReference type="Proteomes" id="UP001497522"/>
    </source>
</evidence>
<dbReference type="SUPFAM" id="SSF56112">
    <property type="entry name" value="Protein kinase-like (PK-like)"/>
    <property type="match status" value="1"/>
</dbReference>
<feature type="region of interest" description="Disordered" evidence="3">
    <location>
        <begin position="587"/>
        <end position="625"/>
    </location>
</feature>
<feature type="domain" description="Protein kinase" evidence="4">
    <location>
        <begin position="316"/>
        <end position="589"/>
    </location>
</feature>
<dbReference type="Proteomes" id="UP001497522">
    <property type="component" value="Chromosome 6"/>
</dbReference>
<keyword evidence="6" id="KW-1185">Reference proteome</keyword>
<evidence type="ECO:0000256" key="1">
    <source>
        <dbReference type="ARBA" id="ARBA00022741"/>
    </source>
</evidence>
<dbReference type="InterPro" id="IPR014729">
    <property type="entry name" value="Rossmann-like_a/b/a_fold"/>
</dbReference>
<dbReference type="Pfam" id="PF07714">
    <property type="entry name" value="PK_Tyr_Ser-Thr"/>
    <property type="match status" value="1"/>
</dbReference>
<reference evidence="5" key="1">
    <citation type="submission" date="2024-03" db="EMBL/GenBank/DDBJ databases">
        <authorList>
            <consortium name="ELIXIR-Norway"/>
            <consortium name="Elixir Norway"/>
        </authorList>
    </citation>
    <scope>NUCLEOTIDE SEQUENCE</scope>
</reference>
<dbReference type="PROSITE" id="PS50011">
    <property type="entry name" value="PROTEIN_KINASE_DOM"/>
    <property type="match status" value="1"/>
</dbReference>
<keyword evidence="1" id="KW-0547">Nucleotide-binding</keyword>
<accession>A0ABP1BQG9</accession>
<evidence type="ECO:0000259" key="4">
    <source>
        <dbReference type="PROSITE" id="PS50011"/>
    </source>
</evidence>
<gene>
    <name evidence="5" type="ORF">CSSPJE1EN2_LOCUS20084</name>
</gene>
<name>A0ABP1BQG9_9BRYO</name>
<evidence type="ECO:0000256" key="2">
    <source>
        <dbReference type="ARBA" id="ARBA00022840"/>
    </source>
</evidence>
<dbReference type="Gene3D" id="3.40.50.620">
    <property type="entry name" value="HUPs"/>
    <property type="match status" value="1"/>
</dbReference>
<dbReference type="InterPro" id="IPR008266">
    <property type="entry name" value="Tyr_kinase_AS"/>
</dbReference>
<dbReference type="PANTHER" id="PTHR47989">
    <property type="entry name" value="OS01G0750732 PROTEIN"/>
    <property type="match status" value="1"/>
</dbReference>
<dbReference type="InterPro" id="IPR000719">
    <property type="entry name" value="Prot_kinase_dom"/>
</dbReference>
<sequence length="625" mass="70401">MDSFEARLGPRAWQPADEEKVDAGAGSLVLVVLDVNKELTTSALDWALSCVVQRGDTVKVLGILHHIMTPMGYKARADENIWNGSSRKILDNECAMKKMMLQSIPHMVSKCEKLGVKLEIDVKAHIAPKKVVVEEAKNLKARYVVIDRNMKKDKKYYIDNLTCFVTRVRTINDYEHLRHGLPMNDTDIKSEHGFISVNGCISATETSVRDPSLASSLETQAQASIHADWAQVQAHTNIPLTAEHQSILNDKFSRREFLKLNHKSVKQTSSVKRAVSSKKQSPETPPLCSVCHQKSPEFGKVKRFQFIDLQEATNNFSAENYLAEGAYGLVYKGRLKDGQLVAVKQHRLPSSRGDEEFCSEVEVLSCAQHRNLVTLIGYCVENNLRLLVYEYVCNGSLDQYLSSKNKEGLQWKHRYYIALGAGKALRYLHEECRVGCIVHRDMRPNNILLTHDFIPMVGDFGLARRQSSRDKAEETQVIGTMGYLAPEYAETGHITDKADVYAFGVVLLELITGRKAINYNCNREQVSLTDWAQPLLDNYAKELVDPRLKLSYDDYEMHCMMHAANQCIKKDPAMRPRMTQVLRILDPSQEKRGPLGSAQNYLSSINPSNTALPSNPESLPELTSS</sequence>
<dbReference type="Gene3D" id="3.30.200.20">
    <property type="entry name" value="Phosphorylase Kinase, domain 1"/>
    <property type="match status" value="1"/>
</dbReference>
<feature type="compositionally biased region" description="Polar residues" evidence="3">
    <location>
        <begin position="597"/>
        <end position="625"/>
    </location>
</feature>
<organism evidence="5 6">
    <name type="scientific">Sphagnum jensenii</name>
    <dbReference type="NCBI Taxonomy" id="128206"/>
    <lineage>
        <taxon>Eukaryota</taxon>
        <taxon>Viridiplantae</taxon>
        <taxon>Streptophyta</taxon>
        <taxon>Embryophyta</taxon>
        <taxon>Bryophyta</taxon>
        <taxon>Sphagnophytina</taxon>
        <taxon>Sphagnopsida</taxon>
        <taxon>Sphagnales</taxon>
        <taxon>Sphagnaceae</taxon>
        <taxon>Sphagnum</taxon>
    </lineage>
</organism>